<dbReference type="Gene3D" id="3.30.2310.20">
    <property type="entry name" value="RelE-like"/>
    <property type="match status" value="1"/>
</dbReference>
<dbReference type="AlphaFoldDB" id="A0A1Y1SAJ1"/>
<protein>
    <recommendedName>
        <fullName evidence="4">Plasmid stabilization system</fullName>
    </recommendedName>
</protein>
<dbReference type="EMBL" id="AQQV01000004">
    <property type="protein sequence ID" value="ORE85419.1"/>
    <property type="molecule type" value="Genomic_DNA"/>
</dbReference>
<dbReference type="RefSeq" id="WP_083562999.1">
    <property type="nucleotide sequence ID" value="NZ_AQQV01000004.1"/>
</dbReference>
<gene>
    <name evidence="2" type="ORF">ATO7_14393</name>
</gene>
<name>A0A1Y1SAJ1_9GAMM</name>
<organism evidence="2 3">
    <name type="scientific">Oceanococcus atlanticus</name>
    <dbReference type="NCBI Taxonomy" id="1317117"/>
    <lineage>
        <taxon>Bacteria</taxon>
        <taxon>Pseudomonadati</taxon>
        <taxon>Pseudomonadota</taxon>
        <taxon>Gammaproteobacteria</taxon>
        <taxon>Chromatiales</taxon>
        <taxon>Oceanococcaceae</taxon>
        <taxon>Oceanococcus</taxon>
    </lineage>
</organism>
<keyword evidence="3" id="KW-1185">Reference proteome</keyword>
<dbReference type="OrthoDB" id="121597at2"/>
<keyword evidence="1" id="KW-1277">Toxin-antitoxin system</keyword>
<evidence type="ECO:0000256" key="1">
    <source>
        <dbReference type="ARBA" id="ARBA00022649"/>
    </source>
</evidence>
<dbReference type="STRING" id="1317117.ATO7_14393"/>
<evidence type="ECO:0000313" key="3">
    <source>
        <dbReference type="Proteomes" id="UP000192342"/>
    </source>
</evidence>
<evidence type="ECO:0000313" key="2">
    <source>
        <dbReference type="EMBL" id="ORE85419.1"/>
    </source>
</evidence>
<proteinExistence type="predicted"/>
<dbReference type="NCBIfam" id="TIGR02385">
    <property type="entry name" value="RelE_StbE"/>
    <property type="match status" value="1"/>
</dbReference>
<evidence type="ECO:0008006" key="4">
    <source>
        <dbReference type="Google" id="ProtNLM"/>
    </source>
</evidence>
<dbReference type="InterPro" id="IPR007712">
    <property type="entry name" value="RelE/ParE_toxin"/>
</dbReference>
<comment type="caution">
    <text evidence="2">The sequence shown here is derived from an EMBL/GenBank/DDBJ whole genome shotgun (WGS) entry which is preliminary data.</text>
</comment>
<accession>A0A1Y1SAJ1</accession>
<dbReference type="InterPro" id="IPR035093">
    <property type="entry name" value="RelE/ParE_toxin_dom_sf"/>
</dbReference>
<dbReference type="Proteomes" id="UP000192342">
    <property type="component" value="Unassembled WGS sequence"/>
</dbReference>
<reference evidence="2 3" key="1">
    <citation type="submission" date="2013-04" db="EMBL/GenBank/DDBJ databases">
        <title>Oceanococcus atlanticus 22II-S10r2 Genome Sequencing.</title>
        <authorList>
            <person name="Lai Q."/>
            <person name="Li G."/>
            <person name="Shao Z."/>
        </authorList>
    </citation>
    <scope>NUCLEOTIDE SEQUENCE [LARGE SCALE GENOMIC DNA]</scope>
    <source>
        <strain evidence="2 3">22II-S10r2</strain>
    </source>
</reference>
<dbReference type="Pfam" id="PF05016">
    <property type="entry name" value="ParE_toxin"/>
    <property type="match status" value="1"/>
</dbReference>
<sequence>MAKVVYSAAALEDLERLTEFLVDEFPERAPETIGLITGAVTMLEAHPLIGRPLSHGLRELVISRGRSGYVAMYSLEDNGEVALVLRIRHQRESGYF</sequence>